<evidence type="ECO:0000313" key="1">
    <source>
        <dbReference type="EMBL" id="KKL83820.1"/>
    </source>
</evidence>
<sequence length="81" mass="9097">MTHVGGKRIIFSELILCPAEEEVDICIPPMEGNAEWNIKFTFSADEKSKEKVLPTISRQVEGDNWILNFTNWSSPSGATLE</sequence>
<dbReference type="AlphaFoldDB" id="A0A0F9HQ58"/>
<organism evidence="1">
    <name type="scientific">marine sediment metagenome</name>
    <dbReference type="NCBI Taxonomy" id="412755"/>
    <lineage>
        <taxon>unclassified sequences</taxon>
        <taxon>metagenomes</taxon>
        <taxon>ecological metagenomes</taxon>
    </lineage>
</organism>
<name>A0A0F9HQ58_9ZZZZ</name>
<gene>
    <name evidence="1" type="ORF">LCGC14_1970910</name>
</gene>
<comment type="caution">
    <text evidence="1">The sequence shown here is derived from an EMBL/GenBank/DDBJ whole genome shotgun (WGS) entry which is preliminary data.</text>
</comment>
<reference evidence="1" key="1">
    <citation type="journal article" date="2015" name="Nature">
        <title>Complex archaea that bridge the gap between prokaryotes and eukaryotes.</title>
        <authorList>
            <person name="Spang A."/>
            <person name="Saw J.H."/>
            <person name="Jorgensen S.L."/>
            <person name="Zaremba-Niedzwiedzka K."/>
            <person name="Martijn J."/>
            <person name="Lind A.E."/>
            <person name="van Eijk R."/>
            <person name="Schleper C."/>
            <person name="Guy L."/>
            <person name="Ettema T.J."/>
        </authorList>
    </citation>
    <scope>NUCLEOTIDE SEQUENCE</scope>
</reference>
<dbReference type="EMBL" id="LAZR01021873">
    <property type="protein sequence ID" value="KKL83820.1"/>
    <property type="molecule type" value="Genomic_DNA"/>
</dbReference>
<protein>
    <submittedName>
        <fullName evidence="1">Uncharacterized protein</fullName>
    </submittedName>
</protein>
<accession>A0A0F9HQ58</accession>
<proteinExistence type="predicted"/>